<dbReference type="GO" id="GO:0031047">
    <property type="term" value="P:regulatory ncRNA-mediated gene silencing"/>
    <property type="evidence" value="ECO:0007669"/>
    <property type="project" value="UniProtKB-KW"/>
</dbReference>
<dbReference type="Gene3D" id="2.170.260.10">
    <property type="entry name" value="paz domain"/>
    <property type="match status" value="1"/>
</dbReference>
<dbReference type="SMART" id="SM00949">
    <property type="entry name" value="PAZ"/>
    <property type="match status" value="1"/>
</dbReference>
<reference evidence="7 8" key="1">
    <citation type="submission" date="2022-12" db="EMBL/GenBank/DDBJ databases">
        <title>Chromosome-scale assembly of the Ensete ventricosum genome.</title>
        <authorList>
            <person name="Dussert Y."/>
            <person name="Stocks J."/>
            <person name="Wendawek A."/>
            <person name="Woldeyes F."/>
            <person name="Nichols R.A."/>
            <person name="Borrell J.S."/>
        </authorList>
    </citation>
    <scope>NUCLEOTIDE SEQUENCE [LARGE SCALE GENOMIC DNA]</scope>
    <source>
        <strain evidence="8">cv. Maze</strain>
        <tissue evidence="7">Seeds</tissue>
    </source>
</reference>
<keyword evidence="2" id="KW-0943">RNA-mediated gene silencing</keyword>
<keyword evidence="8" id="KW-1185">Reference proteome</keyword>
<evidence type="ECO:0000313" key="8">
    <source>
        <dbReference type="Proteomes" id="UP001222027"/>
    </source>
</evidence>
<protein>
    <recommendedName>
        <fullName evidence="9">Piwi domain-containing protein</fullName>
    </recommendedName>
</protein>
<dbReference type="EMBL" id="JAQQAF010000009">
    <property type="protein sequence ID" value="KAJ8460409.1"/>
    <property type="molecule type" value="Genomic_DNA"/>
</dbReference>
<evidence type="ECO:0000256" key="3">
    <source>
        <dbReference type="ARBA" id="ARBA00056927"/>
    </source>
</evidence>
<dbReference type="InterPro" id="IPR045246">
    <property type="entry name" value="Piwi_ago-like"/>
</dbReference>
<dbReference type="PROSITE" id="PS50821">
    <property type="entry name" value="PAZ"/>
    <property type="match status" value="1"/>
</dbReference>
<dbReference type="PROSITE" id="PS50822">
    <property type="entry name" value="PIWI"/>
    <property type="match status" value="1"/>
</dbReference>
<dbReference type="InterPro" id="IPR014811">
    <property type="entry name" value="ArgoL1"/>
</dbReference>
<name>A0AAV8Q1R6_ENSVE</name>
<feature type="compositionally biased region" description="Gly residues" evidence="4">
    <location>
        <begin position="209"/>
        <end position="219"/>
    </location>
</feature>
<organism evidence="7 8">
    <name type="scientific">Ensete ventricosum</name>
    <name type="common">Abyssinian banana</name>
    <name type="synonym">Musa ensete</name>
    <dbReference type="NCBI Taxonomy" id="4639"/>
    <lineage>
        <taxon>Eukaryota</taxon>
        <taxon>Viridiplantae</taxon>
        <taxon>Streptophyta</taxon>
        <taxon>Embryophyta</taxon>
        <taxon>Tracheophyta</taxon>
        <taxon>Spermatophyta</taxon>
        <taxon>Magnoliopsida</taxon>
        <taxon>Liliopsida</taxon>
        <taxon>Zingiberales</taxon>
        <taxon>Musaceae</taxon>
        <taxon>Ensete</taxon>
    </lineage>
</organism>
<dbReference type="Gene3D" id="3.40.50.2300">
    <property type="match status" value="1"/>
</dbReference>
<dbReference type="SMART" id="SM00950">
    <property type="entry name" value="Piwi"/>
    <property type="match status" value="1"/>
</dbReference>
<dbReference type="SUPFAM" id="SSF101690">
    <property type="entry name" value="PAZ domain"/>
    <property type="match status" value="1"/>
</dbReference>
<evidence type="ECO:0000259" key="6">
    <source>
        <dbReference type="PROSITE" id="PS50822"/>
    </source>
</evidence>
<comment type="caution">
    <text evidence="7">The sequence shown here is derived from an EMBL/GenBank/DDBJ whole genome shotgun (WGS) entry which is preliminary data.</text>
</comment>
<dbReference type="Pfam" id="PF16488">
    <property type="entry name" value="ArgoL2"/>
    <property type="match status" value="1"/>
</dbReference>
<evidence type="ECO:0000259" key="5">
    <source>
        <dbReference type="PROSITE" id="PS50821"/>
    </source>
</evidence>
<dbReference type="GO" id="GO:0003723">
    <property type="term" value="F:RNA binding"/>
    <property type="evidence" value="ECO:0007669"/>
    <property type="project" value="InterPro"/>
</dbReference>
<dbReference type="InterPro" id="IPR003165">
    <property type="entry name" value="Piwi"/>
</dbReference>
<dbReference type="InterPro" id="IPR036085">
    <property type="entry name" value="PAZ_dom_sf"/>
</dbReference>
<comment type="similarity">
    <text evidence="1">Belongs to the argonaute family. Ago subfamily.</text>
</comment>
<feature type="region of interest" description="Disordered" evidence="4">
    <location>
        <begin position="69"/>
        <end position="105"/>
    </location>
</feature>
<dbReference type="SUPFAM" id="SSF53098">
    <property type="entry name" value="Ribonuclease H-like"/>
    <property type="match status" value="1"/>
</dbReference>
<evidence type="ECO:0008006" key="9">
    <source>
        <dbReference type="Google" id="ProtNLM"/>
    </source>
</evidence>
<dbReference type="InterPro" id="IPR036397">
    <property type="entry name" value="RNaseH_sf"/>
</dbReference>
<dbReference type="FunFam" id="2.170.260.10:FF:000008">
    <property type="entry name" value="Protein argonaute 7"/>
    <property type="match status" value="1"/>
</dbReference>
<evidence type="ECO:0000256" key="4">
    <source>
        <dbReference type="SAM" id="MobiDB-lite"/>
    </source>
</evidence>
<dbReference type="Pfam" id="PF02170">
    <property type="entry name" value="PAZ"/>
    <property type="match status" value="1"/>
</dbReference>
<dbReference type="InterPro" id="IPR032472">
    <property type="entry name" value="ArgoL2"/>
</dbReference>
<dbReference type="Proteomes" id="UP001222027">
    <property type="component" value="Unassembled WGS sequence"/>
</dbReference>
<proteinExistence type="inferred from homology"/>
<sequence length="956" mass="107822">MDSQTNKTPFRSILPFPRFLLHRLEKRENGDDDTEGDLLLLPLKLPSSQSVRLLVLRCSMALLSGTIGIEGSSSSSQATPQSVLPAKAGTSDPPTRRPMARPAFGTQGRPVQLLTNHFNVKFTKQDTVFYHYSVNITSHDKSDENSAHSKGFGRKVLDRLYQTYRLEFEGKEFAYDGEKSLFTVGPLPQNNFEFTVVLEDSSARATSGGPSGNSPGEGGQKWSRRSHFTRTFKVELNFAAKIPLKSIALALRGSESEDAQDALRIFDIILRQQQAKRGCLLVKQSFFDGNHVNFVDLGGGVSGCRGFHSSFRTTRGGLSLNMDVSTTMIITPGPVLDFLLANQNIQDRRRIDWVKAKRMLKNLRIMTRHTKMEFRITGLSEMPCNQQLFPLRVRNSHGETQTVDITVYDYFMKTHKMQLTWSAHMPCLDVGKPKRPNYLPIELCDLVSLQRYTKALSYQQRVSLVEKSRQKPLERIRVVTDAVKNSHYDEDPVLRSCGVYIDKQLTKLDGRVLSAPTLMVGNKEACVPCNGRWNFNQKILFHPIRIGQLWAIVNFSARCDLSYLSRELINCGRNKGIQIERPYTFFEEDREWLRSSPIVRVEKMFEKINTSFPDRPQFLLCVLPERKNSDIYGPWKKKNLLEVGIVTQCISPTKINDQYLTNVLLKINSKLGGINSLLAVEHPCSIPLINEIPTMILGMDVCHGPPGSSDFPSIAAVVGSRHWPLISRYRASVRTQSPKLETIDSLYKPGADGQDHGMIRELLLDFYQSSNARKPTQMIIFRDGVGESQFNEVLNVELNQIIKAFEHIGECEIPKFTVIVAQKKHHTKLFLAGAPENVPPGTVVDTTVVHPRHYDFYMCAHAGMIGTSRPIHYNVLLDEIGYSTDDLQKLVLALSYVNQRGTAAVSMVAPVCYAHLAAQQMSQFLKLEDFSDDAGRESIPELPRLHENVESSMFFC</sequence>
<dbReference type="FunFam" id="3.30.420.10:FF:000091">
    <property type="entry name" value="Protein argonaute 3"/>
    <property type="match status" value="1"/>
</dbReference>
<gene>
    <name evidence="7" type="ORF">OPV22_033335</name>
</gene>
<dbReference type="InterPro" id="IPR003100">
    <property type="entry name" value="PAZ_dom"/>
</dbReference>
<dbReference type="InterPro" id="IPR032474">
    <property type="entry name" value="Argonaute_N"/>
</dbReference>
<dbReference type="Pfam" id="PF08699">
    <property type="entry name" value="ArgoL1"/>
    <property type="match status" value="1"/>
</dbReference>
<feature type="domain" description="Piwi" evidence="6">
    <location>
        <begin position="618"/>
        <end position="926"/>
    </location>
</feature>
<dbReference type="Pfam" id="PF16486">
    <property type="entry name" value="ArgoN"/>
    <property type="match status" value="1"/>
</dbReference>
<comment type="function">
    <text evidence="3">Probably involved in the RNA silencing pathway. May bind to short RNAs such as microRNAs (miRNAs) or short interfering RNAs (siRNAs), and represses the translation of mRNAs which are complementary to them.</text>
</comment>
<dbReference type="Pfam" id="PF02171">
    <property type="entry name" value="Piwi"/>
    <property type="match status" value="1"/>
</dbReference>
<feature type="domain" description="PAZ" evidence="5">
    <location>
        <begin position="334"/>
        <end position="448"/>
    </location>
</feature>
<dbReference type="SMART" id="SM01163">
    <property type="entry name" value="DUF1785"/>
    <property type="match status" value="1"/>
</dbReference>
<dbReference type="CDD" id="cd02846">
    <property type="entry name" value="PAZ_argonaute_like"/>
    <property type="match status" value="1"/>
</dbReference>
<evidence type="ECO:0000256" key="1">
    <source>
        <dbReference type="ARBA" id="ARBA00008201"/>
    </source>
</evidence>
<evidence type="ECO:0000313" key="7">
    <source>
        <dbReference type="EMBL" id="KAJ8460409.1"/>
    </source>
</evidence>
<feature type="region of interest" description="Disordered" evidence="4">
    <location>
        <begin position="203"/>
        <end position="223"/>
    </location>
</feature>
<dbReference type="Gene3D" id="3.30.420.10">
    <property type="entry name" value="Ribonuclease H-like superfamily/Ribonuclease H"/>
    <property type="match status" value="1"/>
</dbReference>
<accession>A0AAV8Q1R6</accession>
<dbReference type="CDD" id="cd04657">
    <property type="entry name" value="Piwi_ago-like"/>
    <property type="match status" value="1"/>
</dbReference>
<dbReference type="AlphaFoldDB" id="A0AAV8Q1R6"/>
<dbReference type="InterPro" id="IPR012337">
    <property type="entry name" value="RNaseH-like_sf"/>
</dbReference>
<evidence type="ECO:0000256" key="2">
    <source>
        <dbReference type="ARBA" id="ARBA00023158"/>
    </source>
</evidence>
<dbReference type="PANTHER" id="PTHR22891">
    <property type="entry name" value="EUKARYOTIC TRANSLATION INITIATION FACTOR 2C"/>
    <property type="match status" value="1"/>
</dbReference>